<proteinExistence type="predicted"/>
<gene>
    <name evidence="2" type="ORF">WJX81_002034</name>
</gene>
<reference evidence="2 3" key="1">
    <citation type="journal article" date="2024" name="Nat. Commun.">
        <title>Phylogenomics reveals the evolutionary origins of lichenization in chlorophyte algae.</title>
        <authorList>
            <person name="Puginier C."/>
            <person name="Libourel C."/>
            <person name="Otte J."/>
            <person name="Skaloud P."/>
            <person name="Haon M."/>
            <person name="Grisel S."/>
            <person name="Petersen M."/>
            <person name="Berrin J.G."/>
            <person name="Delaux P.M."/>
            <person name="Dal Grande F."/>
            <person name="Keller J."/>
        </authorList>
    </citation>
    <scope>NUCLEOTIDE SEQUENCE [LARGE SCALE GENOMIC DNA]</scope>
    <source>
        <strain evidence="2 3">SAG 245.80</strain>
    </source>
</reference>
<dbReference type="AlphaFoldDB" id="A0AAW1QWR2"/>
<name>A0AAW1QWR2_9CHLO</name>
<accession>A0AAW1QWR2</accession>
<dbReference type="Proteomes" id="UP001445335">
    <property type="component" value="Unassembled WGS sequence"/>
</dbReference>
<feature type="region of interest" description="Disordered" evidence="1">
    <location>
        <begin position="102"/>
        <end position="127"/>
    </location>
</feature>
<sequence length="127" mass="14307">MQETPGHPPWALFQGRAAHMAALGRGVPPRLALRAHQTNSTLAAERVQLTPHQQRNIAFYRRRSGRRHAWMYGTKHTVCLVYYARDTHEGIKQLLAAVQAASDPEYLDEQPAHRREQPEGAHDPATG</sequence>
<feature type="compositionally biased region" description="Basic and acidic residues" evidence="1">
    <location>
        <begin position="110"/>
        <end position="127"/>
    </location>
</feature>
<evidence type="ECO:0000313" key="2">
    <source>
        <dbReference type="EMBL" id="KAK9825636.1"/>
    </source>
</evidence>
<dbReference type="EMBL" id="JALJOU010000072">
    <property type="protein sequence ID" value="KAK9825636.1"/>
    <property type="molecule type" value="Genomic_DNA"/>
</dbReference>
<evidence type="ECO:0000256" key="1">
    <source>
        <dbReference type="SAM" id="MobiDB-lite"/>
    </source>
</evidence>
<evidence type="ECO:0000313" key="3">
    <source>
        <dbReference type="Proteomes" id="UP001445335"/>
    </source>
</evidence>
<keyword evidence="3" id="KW-1185">Reference proteome</keyword>
<protein>
    <submittedName>
        <fullName evidence="2">Uncharacterized protein</fullName>
    </submittedName>
</protein>
<comment type="caution">
    <text evidence="2">The sequence shown here is derived from an EMBL/GenBank/DDBJ whole genome shotgun (WGS) entry which is preliminary data.</text>
</comment>
<organism evidence="2 3">
    <name type="scientific">Elliptochloris bilobata</name>
    <dbReference type="NCBI Taxonomy" id="381761"/>
    <lineage>
        <taxon>Eukaryota</taxon>
        <taxon>Viridiplantae</taxon>
        <taxon>Chlorophyta</taxon>
        <taxon>core chlorophytes</taxon>
        <taxon>Trebouxiophyceae</taxon>
        <taxon>Trebouxiophyceae incertae sedis</taxon>
        <taxon>Elliptochloris clade</taxon>
        <taxon>Elliptochloris</taxon>
    </lineage>
</organism>